<dbReference type="EMBL" id="CP034438">
    <property type="protein sequence ID" value="AZN30645.1"/>
    <property type="molecule type" value="Genomic_DNA"/>
</dbReference>
<dbReference type="GO" id="GO:0010498">
    <property type="term" value="P:proteasomal protein catabolic process"/>
    <property type="evidence" value="ECO:0007669"/>
    <property type="project" value="InterPro"/>
</dbReference>
<organism evidence="6 7">
    <name type="scientific">Flaviflexus salsibiostraticola</name>
    <dbReference type="NCBI Taxonomy" id="1282737"/>
    <lineage>
        <taxon>Bacteria</taxon>
        <taxon>Bacillati</taxon>
        <taxon>Actinomycetota</taxon>
        <taxon>Actinomycetes</taxon>
        <taxon>Actinomycetales</taxon>
        <taxon>Actinomycetaceae</taxon>
        <taxon>Flaviflexus</taxon>
    </lineage>
</organism>
<dbReference type="GO" id="GO:0070490">
    <property type="term" value="P:protein pupylation"/>
    <property type="evidence" value="ECO:0007669"/>
    <property type="project" value="InterPro"/>
</dbReference>
<evidence type="ECO:0000313" key="7">
    <source>
        <dbReference type="Proteomes" id="UP000270021"/>
    </source>
</evidence>
<dbReference type="OrthoDB" id="3254977at2"/>
<feature type="region of interest" description="Disordered" evidence="5">
    <location>
        <begin position="1"/>
        <end position="33"/>
    </location>
</feature>
<accession>A0A3S8ZB07</accession>
<evidence type="ECO:0000256" key="1">
    <source>
        <dbReference type="ARBA" id="ARBA00004707"/>
    </source>
</evidence>
<evidence type="ECO:0000313" key="6">
    <source>
        <dbReference type="EMBL" id="AZN30645.1"/>
    </source>
</evidence>
<proteinExistence type="inferred from homology"/>
<sequence length="60" mass="6474">MTENQSFRRHDGDAPEGDAPAPLPPSAAGQDFSSVLDEIDDILEENVVEFVKGFIQEGGQ</sequence>
<dbReference type="NCBIfam" id="TIGR03687">
    <property type="entry name" value="pupylate_cterm"/>
    <property type="match status" value="1"/>
</dbReference>
<dbReference type="GO" id="GO:0031386">
    <property type="term" value="F:protein tag activity"/>
    <property type="evidence" value="ECO:0007669"/>
    <property type="project" value="InterPro"/>
</dbReference>
<dbReference type="InterPro" id="IPR008515">
    <property type="entry name" value="Ubiquitin-like_Pup"/>
</dbReference>
<evidence type="ECO:0000256" key="3">
    <source>
        <dbReference type="ARBA" id="ARBA00016748"/>
    </source>
</evidence>
<comment type="similarity">
    <text evidence="2">Belongs to the prokaryotic ubiquitin-like protein family.</text>
</comment>
<evidence type="ECO:0000256" key="2">
    <source>
        <dbReference type="ARBA" id="ARBA00010616"/>
    </source>
</evidence>
<name>A0A3S8ZB07_9ACTO</name>
<dbReference type="AlphaFoldDB" id="A0A3S8ZB07"/>
<gene>
    <name evidence="6" type="ORF">EJO69_10285</name>
</gene>
<evidence type="ECO:0000256" key="4">
    <source>
        <dbReference type="ARBA" id="ARBA00032321"/>
    </source>
</evidence>
<dbReference type="UniPathway" id="UPA00997"/>
<dbReference type="KEGG" id="fsl:EJO69_10285"/>
<reference evidence="6 7" key="1">
    <citation type="submission" date="2018-12" db="EMBL/GenBank/DDBJ databases">
        <title>Complete genome sequence of Flaviflexus salsibiostraticola KCTC 33148.</title>
        <authorList>
            <person name="Bae J.-W."/>
        </authorList>
    </citation>
    <scope>NUCLEOTIDE SEQUENCE [LARGE SCALE GENOMIC DNA]</scope>
    <source>
        <strain evidence="6 7">KCTC 33148</strain>
    </source>
</reference>
<keyword evidence="7" id="KW-1185">Reference proteome</keyword>
<dbReference type="RefSeq" id="WP_126041576.1">
    <property type="nucleotide sequence ID" value="NZ_CP034438.1"/>
</dbReference>
<protein>
    <recommendedName>
        <fullName evidence="3">Prokaryotic ubiquitin-like protein Pup</fullName>
    </recommendedName>
    <alternativeName>
        <fullName evidence="4">Bacterial ubiquitin-like modifier</fullName>
    </alternativeName>
</protein>
<dbReference type="GO" id="GO:0070628">
    <property type="term" value="F:proteasome binding"/>
    <property type="evidence" value="ECO:0007669"/>
    <property type="project" value="InterPro"/>
</dbReference>
<dbReference type="GO" id="GO:0019941">
    <property type="term" value="P:modification-dependent protein catabolic process"/>
    <property type="evidence" value="ECO:0007669"/>
    <property type="project" value="InterPro"/>
</dbReference>
<comment type="pathway">
    <text evidence="1">Protein degradation; proteasomal Pup-dependent pathway.</text>
</comment>
<dbReference type="Proteomes" id="UP000270021">
    <property type="component" value="Chromosome"/>
</dbReference>
<feature type="compositionally biased region" description="Basic and acidic residues" evidence="5">
    <location>
        <begin position="1"/>
        <end position="13"/>
    </location>
</feature>
<evidence type="ECO:0000256" key="5">
    <source>
        <dbReference type="SAM" id="MobiDB-lite"/>
    </source>
</evidence>
<dbReference type="Pfam" id="PF05639">
    <property type="entry name" value="Pup"/>
    <property type="match status" value="1"/>
</dbReference>